<evidence type="ECO:0000256" key="6">
    <source>
        <dbReference type="ARBA" id="ARBA00023132"/>
    </source>
</evidence>
<evidence type="ECO:0000313" key="8">
    <source>
        <dbReference type="EMBL" id="KIJ37458.1"/>
    </source>
</evidence>
<keyword evidence="5" id="KW-0811">Translocation</keyword>
<dbReference type="EMBL" id="KN837169">
    <property type="protein sequence ID" value="KIJ37458.1"/>
    <property type="molecule type" value="Genomic_DNA"/>
</dbReference>
<dbReference type="GO" id="GO:0005643">
    <property type="term" value="C:nuclear pore"/>
    <property type="evidence" value="ECO:0007669"/>
    <property type="project" value="UniProtKB-SubCell"/>
</dbReference>
<dbReference type="AlphaFoldDB" id="A0A0C9U3N9"/>
<dbReference type="GO" id="GO:0017056">
    <property type="term" value="F:structural constituent of nuclear pore"/>
    <property type="evidence" value="ECO:0007669"/>
    <property type="project" value="InterPro"/>
</dbReference>
<dbReference type="Proteomes" id="UP000054279">
    <property type="component" value="Unassembled WGS sequence"/>
</dbReference>
<gene>
    <name evidence="8" type="ORF">M422DRAFT_60999</name>
</gene>
<reference evidence="8 9" key="1">
    <citation type="submission" date="2014-06" db="EMBL/GenBank/DDBJ databases">
        <title>Evolutionary Origins and Diversification of the Mycorrhizal Mutualists.</title>
        <authorList>
            <consortium name="DOE Joint Genome Institute"/>
            <consortium name="Mycorrhizal Genomics Consortium"/>
            <person name="Kohler A."/>
            <person name="Kuo A."/>
            <person name="Nagy L.G."/>
            <person name="Floudas D."/>
            <person name="Copeland A."/>
            <person name="Barry K.W."/>
            <person name="Cichocki N."/>
            <person name="Veneault-Fourrey C."/>
            <person name="LaButti K."/>
            <person name="Lindquist E.A."/>
            <person name="Lipzen A."/>
            <person name="Lundell T."/>
            <person name="Morin E."/>
            <person name="Murat C."/>
            <person name="Riley R."/>
            <person name="Ohm R."/>
            <person name="Sun H."/>
            <person name="Tunlid A."/>
            <person name="Henrissat B."/>
            <person name="Grigoriev I.V."/>
            <person name="Hibbett D.S."/>
            <person name="Martin F."/>
        </authorList>
    </citation>
    <scope>NUCLEOTIDE SEQUENCE [LARGE SCALE GENOMIC DNA]</scope>
    <source>
        <strain evidence="8 9">SS14</strain>
    </source>
</reference>
<protein>
    <recommendedName>
        <fullName evidence="10">Nucleoporin Nup82</fullName>
    </recommendedName>
</protein>
<keyword evidence="3" id="KW-0509">mRNA transport</keyword>
<keyword evidence="6" id="KW-0906">Nuclear pore complex</keyword>
<sequence length="803" mass="89959">MAFREYDLLLAVDNEIRITSLLDAKSKKVHERSYKILYTPNIEFEICQMSVNPTGKLLAVAGAHQVAVVSLPQNYRKLVTSRVDCRTIQVGQFYHATNTAAPLSKIEWHPWGKNGCTLLVMTMDGILREYDLSMDPEEPQQILTFMPERSHRSSMMGDSSSRDFVSFCMGKGKADWGPLTVYALTKSGDVWAMCPFLPSNATVPAAYIHALEYFVRAKQEQATEATLADSAENGSPGPSLFAIYAYQLKYAIALSKQISDSSATILPTSSRSVNIHAPSIMRSRPMRQGPFLLQPSPHYLDGEEESEATDLVYIDVTGSSSLFLDDNGSEERLGALALAYSDGKVDVCLDVEKIEAIWEPAKHSGEKLSSSDDLPSLLVYETIDLGLTGIISMDDSVHKEYQEVLRLNRPVFMTDPIYQDVLYLYHSFGVHSLNMNGWLQPLVTSMRQGVEQQVEELVTKNKGTEVIRLLNTTSPQTKLPKPVYGLALPGDVYLSYSLYAVTSSLDASVRELTLRIKEDPIDVKAEPAVDLSSLPTAALDSIPELEAKEKSLVSLLAAEPYTPKPAVSPEGKQAIKKIQEQAKKGASSGEIVITPDTLRHFANTVQAFQSQIRDIILGTKASQDRVLVQDAEFKRQQHIYMEIKGKLEHLKGENHKRLEERFEHAISEQRKLLARSDRVLQQLMDSTSPNLNEYEKRWFAELKRMKVDVLGDSPYDAGSLKARTETLLNRLESYIPSLRELSTREAHRKDEARQNPVALGRGQELRVLMRLGEHKKMLSDTIKPIEEMAKKLNVELERIPELD</sequence>
<dbReference type="GO" id="GO:0006406">
    <property type="term" value="P:mRNA export from nucleus"/>
    <property type="evidence" value="ECO:0007669"/>
    <property type="project" value="TreeGrafter"/>
</dbReference>
<keyword evidence="4" id="KW-0653">Protein transport</keyword>
<comment type="subcellular location">
    <subcellularLocation>
        <location evidence="1">Nucleus</location>
        <location evidence="1">Nuclear pore complex</location>
    </subcellularLocation>
</comment>
<evidence type="ECO:0000256" key="1">
    <source>
        <dbReference type="ARBA" id="ARBA00004567"/>
    </source>
</evidence>
<evidence type="ECO:0000256" key="3">
    <source>
        <dbReference type="ARBA" id="ARBA00022816"/>
    </source>
</evidence>
<accession>A0A0C9U3N9</accession>
<dbReference type="InterPro" id="IPR019321">
    <property type="entry name" value="Nucleoporin_Nup88"/>
</dbReference>
<dbReference type="SUPFAM" id="SSF50978">
    <property type="entry name" value="WD40 repeat-like"/>
    <property type="match status" value="1"/>
</dbReference>
<dbReference type="GO" id="GO:0000056">
    <property type="term" value="P:ribosomal small subunit export from nucleus"/>
    <property type="evidence" value="ECO:0007669"/>
    <property type="project" value="InterPro"/>
</dbReference>
<dbReference type="InterPro" id="IPR037700">
    <property type="entry name" value="NUP88/NUP82"/>
</dbReference>
<evidence type="ECO:0000256" key="7">
    <source>
        <dbReference type="ARBA" id="ARBA00023242"/>
    </source>
</evidence>
<dbReference type="PANTHER" id="PTHR13257:SF0">
    <property type="entry name" value="NUCLEAR PORE COMPLEX PROTEIN NUP88"/>
    <property type="match status" value="1"/>
</dbReference>
<evidence type="ECO:0000256" key="4">
    <source>
        <dbReference type="ARBA" id="ARBA00022927"/>
    </source>
</evidence>
<name>A0A0C9U3N9_SPHS4</name>
<dbReference type="PANTHER" id="PTHR13257">
    <property type="entry name" value="NUCLEOPORIN NUP84-RELATED"/>
    <property type="match status" value="1"/>
</dbReference>
<dbReference type="Pfam" id="PF10168">
    <property type="entry name" value="Nup88"/>
    <property type="match status" value="2"/>
</dbReference>
<dbReference type="GO" id="GO:0006606">
    <property type="term" value="P:protein import into nucleus"/>
    <property type="evidence" value="ECO:0007669"/>
    <property type="project" value="TreeGrafter"/>
</dbReference>
<keyword evidence="7" id="KW-0539">Nucleus</keyword>
<evidence type="ECO:0000256" key="5">
    <source>
        <dbReference type="ARBA" id="ARBA00023010"/>
    </source>
</evidence>
<keyword evidence="2" id="KW-0813">Transport</keyword>
<evidence type="ECO:0008006" key="10">
    <source>
        <dbReference type="Google" id="ProtNLM"/>
    </source>
</evidence>
<evidence type="ECO:0000313" key="9">
    <source>
        <dbReference type="Proteomes" id="UP000054279"/>
    </source>
</evidence>
<dbReference type="GO" id="GO:0000055">
    <property type="term" value="P:ribosomal large subunit export from nucleus"/>
    <property type="evidence" value="ECO:0007669"/>
    <property type="project" value="InterPro"/>
</dbReference>
<dbReference type="OrthoDB" id="341482at2759"/>
<evidence type="ECO:0000256" key="2">
    <source>
        <dbReference type="ARBA" id="ARBA00022448"/>
    </source>
</evidence>
<dbReference type="InterPro" id="IPR036322">
    <property type="entry name" value="WD40_repeat_dom_sf"/>
</dbReference>
<proteinExistence type="predicted"/>
<organism evidence="8 9">
    <name type="scientific">Sphaerobolus stellatus (strain SS14)</name>
    <dbReference type="NCBI Taxonomy" id="990650"/>
    <lineage>
        <taxon>Eukaryota</taxon>
        <taxon>Fungi</taxon>
        <taxon>Dikarya</taxon>
        <taxon>Basidiomycota</taxon>
        <taxon>Agaricomycotina</taxon>
        <taxon>Agaricomycetes</taxon>
        <taxon>Phallomycetidae</taxon>
        <taxon>Geastrales</taxon>
        <taxon>Sphaerobolaceae</taxon>
        <taxon>Sphaerobolus</taxon>
    </lineage>
</organism>
<dbReference type="HOGENOM" id="CLU_006117_0_0_1"/>
<keyword evidence="9" id="KW-1185">Reference proteome</keyword>